<dbReference type="InterPro" id="IPR001130">
    <property type="entry name" value="TatD-like"/>
</dbReference>
<dbReference type="GO" id="GO:0016788">
    <property type="term" value="F:hydrolase activity, acting on ester bonds"/>
    <property type="evidence" value="ECO:0007669"/>
    <property type="project" value="InterPro"/>
</dbReference>
<feature type="binding site" evidence="3">
    <location>
        <position position="137"/>
    </location>
    <ligand>
        <name>a divalent metal cation</name>
        <dbReference type="ChEBI" id="CHEBI:60240"/>
        <label>2</label>
    </ligand>
</feature>
<feature type="binding site" evidence="3">
    <location>
        <position position="162"/>
    </location>
    <ligand>
        <name>a divalent metal cation</name>
        <dbReference type="ChEBI" id="CHEBI:60240"/>
        <label>2</label>
    </ligand>
</feature>
<dbReference type="PATRIC" id="fig|1036673.3.peg.7105"/>
<dbReference type="Gene3D" id="3.20.20.140">
    <property type="entry name" value="Metal-dependent hydrolases"/>
    <property type="match status" value="1"/>
</dbReference>
<evidence type="ECO:0000313" key="5">
    <source>
        <dbReference type="Proteomes" id="UP000006620"/>
    </source>
</evidence>
<dbReference type="InterPro" id="IPR015991">
    <property type="entry name" value="TatD/YcfH-like"/>
</dbReference>
<accession>F8FCL5</accession>
<dbReference type="HOGENOM" id="CLU_031506_4_0_9"/>
<dbReference type="PANTHER" id="PTHR46124:SF2">
    <property type="entry name" value="D-AMINOACYL-TRNA DEACYLASE"/>
    <property type="match status" value="1"/>
</dbReference>
<dbReference type="PROSITE" id="PS01137">
    <property type="entry name" value="TATD_1"/>
    <property type="match status" value="1"/>
</dbReference>
<dbReference type="PROSITE" id="PS01091">
    <property type="entry name" value="TATD_3"/>
    <property type="match status" value="1"/>
</dbReference>
<keyword evidence="2" id="KW-0378">Hydrolase</keyword>
<reference evidence="5" key="1">
    <citation type="submission" date="2011-06" db="EMBL/GenBank/DDBJ databases">
        <title>Complete genome sequence of Paenibacillus mucilaginosus KNP414.</title>
        <authorList>
            <person name="Wang J."/>
            <person name="Hu S."/>
            <person name="Hu X."/>
            <person name="Zhang B."/>
            <person name="Dong D."/>
            <person name="Zhang S."/>
            <person name="Zhao K."/>
            <person name="Wu D."/>
        </authorList>
    </citation>
    <scope>NUCLEOTIDE SEQUENCE [LARGE SCALE GENOMIC DNA]</scope>
    <source>
        <strain evidence="5">KNP414</strain>
    </source>
</reference>
<evidence type="ECO:0000256" key="3">
    <source>
        <dbReference type="PIRSR" id="PIRSR005902-1"/>
    </source>
</evidence>
<dbReference type="AlphaFoldDB" id="F8FCL5"/>
<organism evidence="4 5">
    <name type="scientific">Paenibacillus mucilaginosus (strain KNP414)</name>
    <dbReference type="NCBI Taxonomy" id="1036673"/>
    <lineage>
        <taxon>Bacteria</taxon>
        <taxon>Bacillati</taxon>
        <taxon>Bacillota</taxon>
        <taxon>Bacilli</taxon>
        <taxon>Bacillales</taxon>
        <taxon>Paenibacillaceae</taxon>
        <taxon>Paenibacillus</taxon>
    </lineage>
</organism>
<dbReference type="GO" id="GO:0046872">
    <property type="term" value="F:metal ion binding"/>
    <property type="evidence" value="ECO:0007669"/>
    <property type="project" value="UniProtKB-KW"/>
</dbReference>
<sequence>MKKKMEEHVMLIDTHAHLNAEAFDEDRQEVIERARASGIRRIVNVGFNRETIPSSIALAEQYDWIYSTVGWHPVDAKDMTPEDLEWIESLCSHPKVVAIGEIGLDYYWDTSPKDVQDRVFREQIRLARKMGMPIVIHNRDAHHDVVQTLREEKASEVGGIMHCFSGSWETAKMCLDMNFYISFGGPVTFKNARQPKEVLEKVPLDRLLIETDAPYLAPHPYRGKRNESSYVRLVAETAAEIKGLSLEEIAEITSRNAAALFGFK</sequence>
<dbReference type="InterPro" id="IPR032466">
    <property type="entry name" value="Metal_Hydrolase"/>
</dbReference>
<dbReference type="KEGG" id="pms:KNP414_07616"/>
<keyword evidence="1 3" id="KW-0479">Metal-binding</keyword>
<dbReference type="FunFam" id="3.20.20.140:FF:000005">
    <property type="entry name" value="TatD family hydrolase"/>
    <property type="match status" value="1"/>
</dbReference>
<dbReference type="PANTHER" id="PTHR46124">
    <property type="entry name" value="D-AMINOACYL-TRNA DEACYLASE"/>
    <property type="match status" value="1"/>
</dbReference>
<proteinExistence type="predicted"/>
<gene>
    <name evidence="4" type="primary">yabD</name>
    <name evidence="4" type="ordered locus">KNP414_07616</name>
</gene>
<dbReference type="Pfam" id="PF01026">
    <property type="entry name" value="TatD_DNase"/>
    <property type="match status" value="1"/>
</dbReference>
<protein>
    <submittedName>
        <fullName evidence="4">YabD</fullName>
    </submittedName>
</protein>
<feature type="binding site" evidence="3">
    <location>
        <position position="101"/>
    </location>
    <ligand>
        <name>a divalent metal cation</name>
        <dbReference type="ChEBI" id="CHEBI:60240"/>
        <label>1</label>
    </ligand>
</feature>
<name>F8FCL5_PAEMK</name>
<dbReference type="Proteomes" id="UP000006620">
    <property type="component" value="Chromosome"/>
</dbReference>
<dbReference type="NCBIfam" id="TIGR00010">
    <property type="entry name" value="YchF/TatD family DNA exonuclease"/>
    <property type="match status" value="1"/>
</dbReference>
<dbReference type="SUPFAM" id="SSF51556">
    <property type="entry name" value="Metallo-dependent hydrolases"/>
    <property type="match status" value="1"/>
</dbReference>
<dbReference type="InterPro" id="IPR018228">
    <property type="entry name" value="DNase_TatD-rel_CS"/>
</dbReference>
<feature type="binding site" evidence="3">
    <location>
        <position position="15"/>
    </location>
    <ligand>
        <name>a divalent metal cation</name>
        <dbReference type="ChEBI" id="CHEBI:60240"/>
        <label>1</label>
    </ligand>
</feature>
<dbReference type="GO" id="GO:0005829">
    <property type="term" value="C:cytosol"/>
    <property type="evidence" value="ECO:0007669"/>
    <property type="project" value="TreeGrafter"/>
</dbReference>
<dbReference type="PIRSF" id="PIRSF005902">
    <property type="entry name" value="DNase_TatD"/>
    <property type="match status" value="1"/>
</dbReference>
<dbReference type="GO" id="GO:0004536">
    <property type="term" value="F:DNA nuclease activity"/>
    <property type="evidence" value="ECO:0007669"/>
    <property type="project" value="InterPro"/>
</dbReference>
<dbReference type="CDD" id="cd01310">
    <property type="entry name" value="TatD_DNAse"/>
    <property type="match status" value="1"/>
</dbReference>
<feature type="binding site" evidence="3">
    <location>
        <position position="17"/>
    </location>
    <ligand>
        <name>a divalent metal cation</name>
        <dbReference type="ChEBI" id="CHEBI:60240"/>
        <label>1</label>
    </ligand>
</feature>
<evidence type="ECO:0000313" key="4">
    <source>
        <dbReference type="EMBL" id="AEI46106.1"/>
    </source>
</evidence>
<evidence type="ECO:0000256" key="1">
    <source>
        <dbReference type="ARBA" id="ARBA00022723"/>
    </source>
</evidence>
<evidence type="ECO:0000256" key="2">
    <source>
        <dbReference type="ARBA" id="ARBA00022801"/>
    </source>
</evidence>
<reference evidence="4 5" key="2">
    <citation type="journal article" date="2013" name="Genome Announc.">
        <title>Genome Sequence of Growth-Improving Paenibacillus mucilaginosus Strain KNP414.</title>
        <authorList>
            <person name="Lu J.J."/>
            <person name="Wang J.F."/>
            <person name="Hu X.F."/>
        </authorList>
    </citation>
    <scope>NUCLEOTIDE SEQUENCE [LARGE SCALE GENOMIC DNA]</scope>
    <source>
        <strain evidence="4 5">KNP414</strain>
    </source>
</reference>
<feature type="binding site" evidence="3">
    <location>
        <position position="212"/>
    </location>
    <ligand>
        <name>a divalent metal cation</name>
        <dbReference type="ChEBI" id="CHEBI:60240"/>
        <label>1</label>
    </ligand>
</feature>
<dbReference type="EMBL" id="CP002869">
    <property type="protein sequence ID" value="AEI46106.1"/>
    <property type="molecule type" value="Genomic_DNA"/>
</dbReference>